<evidence type="ECO:0000256" key="1">
    <source>
        <dbReference type="SAM" id="MobiDB-lite"/>
    </source>
</evidence>
<evidence type="ECO:0000313" key="3">
    <source>
        <dbReference type="Proteomes" id="UP000010846"/>
    </source>
</evidence>
<dbReference type="PROSITE" id="PS51318">
    <property type="entry name" value="TAT"/>
    <property type="match status" value="1"/>
</dbReference>
<dbReference type="GeneID" id="14376947"/>
<dbReference type="Proteomes" id="UP000010846">
    <property type="component" value="Chromosome"/>
</dbReference>
<gene>
    <name evidence="2" type="ordered locus">Halru_2439</name>
</gene>
<dbReference type="PROSITE" id="PS51257">
    <property type="entry name" value="PROKAR_LIPOPROTEIN"/>
    <property type="match status" value="1"/>
</dbReference>
<reference evidence="2" key="1">
    <citation type="submission" date="2011-09" db="EMBL/GenBank/DDBJ databases">
        <title>Complete sequence of Halovivax ruber XH-70.</title>
        <authorList>
            <consortium name="US DOE Joint Genome Institute"/>
            <person name="Lucas S."/>
            <person name="Han J."/>
            <person name="Lapidus A."/>
            <person name="Cheng J.-F."/>
            <person name="Goodwin L."/>
            <person name="Pitluck S."/>
            <person name="Peters L."/>
            <person name="Mikhailova N."/>
            <person name="Davenport K."/>
            <person name="Detter J.C."/>
            <person name="Han C."/>
            <person name="Tapia R."/>
            <person name="Land M."/>
            <person name="Hauser L."/>
            <person name="Kyrpides N."/>
            <person name="Ivanova N."/>
            <person name="Pagani I."/>
            <person name="Sproer C."/>
            <person name="Anderson I."/>
            <person name="Woyke T."/>
        </authorList>
    </citation>
    <scope>NUCLEOTIDE SEQUENCE</scope>
    <source>
        <strain evidence="2">XH-70</strain>
    </source>
</reference>
<dbReference type="EMBL" id="CP003050">
    <property type="protein sequence ID" value="AGB17021.1"/>
    <property type="molecule type" value="Genomic_DNA"/>
</dbReference>
<dbReference type="OrthoDB" id="199414at2157"/>
<sequence length="211" mass="22091">MSDGISRRRALALLGTTATATVAGCLSDEDAPDDGSGALGSNTGADSDAEVEDTGPAPDDVTYGDVVEYESSFAVDLVITGEMAASGTQVVYEGDYRVEIEEEDGQVVEMYGIDGQHYINVMGHCDPDSRDADQGQYVDAEQEPDASTASLPAVGTASIGGEEVYVFEDGPDTIYVSVDTGYPVRIEGPTTQADFHSWGATDPISLPDECP</sequence>
<dbReference type="KEGG" id="hru:Halru_2439"/>
<organism evidence="2 3">
    <name type="scientific">Halovivax ruber (strain DSM 18193 / JCM 13892 / XH-70)</name>
    <dbReference type="NCBI Taxonomy" id="797302"/>
    <lineage>
        <taxon>Archaea</taxon>
        <taxon>Methanobacteriati</taxon>
        <taxon>Methanobacteriota</taxon>
        <taxon>Stenosarchaea group</taxon>
        <taxon>Halobacteria</taxon>
        <taxon>Halobacteriales</taxon>
        <taxon>Natrialbaceae</taxon>
        <taxon>Halovivax</taxon>
    </lineage>
</organism>
<dbReference type="eggNOG" id="arCOG00151">
    <property type="taxonomic scope" value="Archaea"/>
</dbReference>
<dbReference type="STRING" id="797302.Halru_2439"/>
<evidence type="ECO:0000313" key="2">
    <source>
        <dbReference type="EMBL" id="AGB17021.1"/>
    </source>
</evidence>
<dbReference type="HOGENOM" id="CLU_113176_0_0_2"/>
<dbReference type="AlphaFoldDB" id="L0IFM1"/>
<feature type="region of interest" description="Disordered" evidence="1">
    <location>
        <begin position="187"/>
        <end position="211"/>
    </location>
</feature>
<feature type="region of interest" description="Disordered" evidence="1">
    <location>
        <begin position="22"/>
        <end position="61"/>
    </location>
</feature>
<dbReference type="InterPro" id="IPR006311">
    <property type="entry name" value="TAT_signal"/>
</dbReference>
<name>L0IFM1_HALRX</name>
<protein>
    <submittedName>
        <fullName evidence="2">Uncharacterized protein</fullName>
    </submittedName>
</protein>
<dbReference type="RefSeq" id="WP_015301624.1">
    <property type="nucleotide sequence ID" value="NC_019964.1"/>
</dbReference>
<accession>L0IFM1</accession>
<proteinExistence type="predicted"/>
<keyword evidence="3" id="KW-1185">Reference proteome</keyword>